<accession>L0L222</accession>
<dbReference type="AlphaFoldDB" id="L0L222"/>
<name>L0L222_METHD</name>
<gene>
    <name evidence="1" type="ordered locus">Metho_2145</name>
</gene>
<dbReference type="GeneID" id="14406658"/>
<dbReference type="OrthoDB" id="123577at2157"/>
<dbReference type="HOGENOM" id="CLU_2285040_0_0_2"/>
<organism evidence="1 2">
    <name type="scientific">Methanomethylovorans hollandica (strain DSM 15978 / NBRC 107637 / DMS1)</name>
    <dbReference type="NCBI Taxonomy" id="867904"/>
    <lineage>
        <taxon>Archaea</taxon>
        <taxon>Methanobacteriati</taxon>
        <taxon>Methanobacteriota</taxon>
        <taxon>Stenosarchaea group</taxon>
        <taxon>Methanomicrobia</taxon>
        <taxon>Methanosarcinales</taxon>
        <taxon>Methanosarcinaceae</taxon>
        <taxon>Methanomethylovorans</taxon>
    </lineage>
</organism>
<dbReference type="RefSeq" id="WP_015325474.1">
    <property type="nucleotide sequence ID" value="NC_019977.1"/>
</dbReference>
<evidence type="ECO:0000313" key="2">
    <source>
        <dbReference type="Proteomes" id="UP000010866"/>
    </source>
</evidence>
<sequence length="101" mass="11293">MSDNGNVVSIIGPLHKPKIMGLAYNSFTLIVTKDHSVFAKLTSEIVKKVVEDARQQAEDERKGFLGKWGSQIAGGMNYTQRYVKMAADQNGQSLSRHFHRN</sequence>
<reference evidence="2" key="1">
    <citation type="submission" date="2012-02" db="EMBL/GenBank/DDBJ databases">
        <title>Complete sequence of chromosome of Methanomethylovorans hollandica DSM 15978.</title>
        <authorList>
            <person name="Lucas S."/>
            <person name="Copeland A."/>
            <person name="Lapidus A."/>
            <person name="Glavina del Rio T."/>
            <person name="Dalin E."/>
            <person name="Tice H."/>
            <person name="Bruce D."/>
            <person name="Goodwin L."/>
            <person name="Pitluck S."/>
            <person name="Peters L."/>
            <person name="Mikhailova N."/>
            <person name="Held B."/>
            <person name="Kyrpides N."/>
            <person name="Mavromatis K."/>
            <person name="Ivanova N."/>
            <person name="Brettin T."/>
            <person name="Detter J.C."/>
            <person name="Han C."/>
            <person name="Larimer F."/>
            <person name="Land M."/>
            <person name="Hauser L."/>
            <person name="Markowitz V."/>
            <person name="Cheng J.-F."/>
            <person name="Hugenholtz P."/>
            <person name="Woyke T."/>
            <person name="Wu D."/>
            <person name="Spring S."/>
            <person name="Schroeder M."/>
            <person name="Brambilla E."/>
            <person name="Klenk H.-P."/>
            <person name="Eisen J.A."/>
        </authorList>
    </citation>
    <scope>NUCLEOTIDE SEQUENCE [LARGE SCALE GENOMIC DNA]</scope>
    <source>
        <strain evidence="2">DSM 15978 / NBRC 107637 / DMS1</strain>
    </source>
</reference>
<keyword evidence="2" id="KW-1185">Reference proteome</keyword>
<dbReference type="EMBL" id="CP003362">
    <property type="protein sequence ID" value="AGB50309.1"/>
    <property type="molecule type" value="Genomic_DNA"/>
</dbReference>
<evidence type="ECO:0000313" key="1">
    <source>
        <dbReference type="EMBL" id="AGB50309.1"/>
    </source>
</evidence>
<dbReference type="KEGG" id="mhz:Metho_2145"/>
<protein>
    <submittedName>
        <fullName evidence="1">Uncharacterized protein</fullName>
    </submittedName>
</protein>
<proteinExistence type="predicted"/>
<dbReference type="Proteomes" id="UP000010866">
    <property type="component" value="Chromosome"/>
</dbReference>